<name>A0ABP0R4D5_9DINO</name>
<feature type="signal peptide" evidence="1">
    <location>
        <begin position="1"/>
        <end position="16"/>
    </location>
</feature>
<proteinExistence type="predicted"/>
<reference evidence="2 3" key="1">
    <citation type="submission" date="2024-02" db="EMBL/GenBank/DDBJ databases">
        <authorList>
            <person name="Chen Y."/>
            <person name="Shah S."/>
            <person name="Dougan E. K."/>
            <person name="Thang M."/>
            <person name="Chan C."/>
        </authorList>
    </citation>
    <scope>NUCLEOTIDE SEQUENCE [LARGE SCALE GENOMIC DNA]</scope>
</reference>
<dbReference type="EMBL" id="CAXAMN010025473">
    <property type="protein sequence ID" value="CAK9095431.1"/>
    <property type="molecule type" value="Genomic_DNA"/>
</dbReference>
<protein>
    <submittedName>
        <fullName evidence="2">Uncharacterized protein</fullName>
    </submittedName>
</protein>
<evidence type="ECO:0000256" key="1">
    <source>
        <dbReference type="SAM" id="SignalP"/>
    </source>
</evidence>
<evidence type="ECO:0000313" key="3">
    <source>
        <dbReference type="Proteomes" id="UP001642484"/>
    </source>
</evidence>
<feature type="chain" id="PRO_5045430701" evidence="1">
    <location>
        <begin position="17"/>
        <end position="152"/>
    </location>
</feature>
<organism evidence="2 3">
    <name type="scientific">Durusdinium trenchii</name>
    <dbReference type="NCBI Taxonomy" id="1381693"/>
    <lineage>
        <taxon>Eukaryota</taxon>
        <taxon>Sar</taxon>
        <taxon>Alveolata</taxon>
        <taxon>Dinophyceae</taxon>
        <taxon>Suessiales</taxon>
        <taxon>Symbiodiniaceae</taxon>
        <taxon>Durusdinium</taxon>
    </lineage>
</organism>
<keyword evidence="3" id="KW-1185">Reference proteome</keyword>
<gene>
    <name evidence="2" type="ORF">CCMP2556_LOCUS45462</name>
</gene>
<comment type="caution">
    <text evidence="2">The sequence shown here is derived from an EMBL/GenBank/DDBJ whole genome shotgun (WGS) entry which is preliminary data.</text>
</comment>
<sequence length="152" mass="16948">MLPLLFLLLYISPSDASRGEASLEAASTRLSMSGVMEHCQRAVDTTRTASETIKALQQCIGLLEEFAKEGNQARTATKRSGQQYSADMNLLGSFLQSLESRIVKTYKKHQHSYEQLRSDQHQAFSGFLERLQTMKDPLRSPLRTPTALKAVG</sequence>
<accession>A0ABP0R4D5</accession>
<evidence type="ECO:0000313" key="2">
    <source>
        <dbReference type="EMBL" id="CAK9095431.1"/>
    </source>
</evidence>
<keyword evidence="1" id="KW-0732">Signal</keyword>
<dbReference type="Proteomes" id="UP001642484">
    <property type="component" value="Unassembled WGS sequence"/>
</dbReference>